<evidence type="ECO:0000313" key="2">
    <source>
        <dbReference type="Proteomes" id="UP000054477"/>
    </source>
</evidence>
<dbReference type="AlphaFoldDB" id="A0A0C9XLE4"/>
<sequence>MGWFRFAKIEVEKVSGKPDTSRPCNSTFTLFRPFSFKGIHLNFIHDLRLWTSNKSRTPSQSIQKACVRL</sequence>
<keyword evidence="2" id="KW-1185">Reference proteome</keyword>
<evidence type="ECO:0000313" key="1">
    <source>
        <dbReference type="EMBL" id="KIK05866.1"/>
    </source>
</evidence>
<dbReference type="Proteomes" id="UP000054477">
    <property type="component" value="Unassembled WGS sequence"/>
</dbReference>
<protein>
    <submittedName>
        <fullName evidence="1">Uncharacterized protein</fullName>
    </submittedName>
</protein>
<gene>
    <name evidence="1" type="ORF">K443DRAFT_674906</name>
</gene>
<reference evidence="1 2" key="1">
    <citation type="submission" date="2014-04" db="EMBL/GenBank/DDBJ databases">
        <authorList>
            <consortium name="DOE Joint Genome Institute"/>
            <person name="Kuo A."/>
            <person name="Kohler A."/>
            <person name="Nagy L.G."/>
            <person name="Floudas D."/>
            <person name="Copeland A."/>
            <person name="Barry K.W."/>
            <person name="Cichocki N."/>
            <person name="Veneault-Fourrey C."/>
            <person name="LaButti K."/>
            <person name="Lindquist E.A."/>
            <person name="Lipzen A."/>
            <person name="Lundell T."/>
            <person name="Morin E."/>
            <person name="Murat C."/>
            <person name="Sun H."/>
            <person name="Tunlid A."/>
            <person name="Henrissat B."/>
            <person name="Grigoriev I.V."/>
            <person name="Hibbett D.S."/>
            <person name="Martin F."/>
            <person name="Nordberg H.P."/>
            <person name="Cantor M.N."/>
            <person name="Hua S.X."/>
        </authorList>
    </citation>
    <scope>NUCLEOTIDE SEQUENCE [LARGE SCALE GENOMIC DNA]</scope>
    <source>
        <strain evidence="1 2">LaAM-08-1</strain>
    </source>
</reference>
<accession>A0A0C9XLE4</accession>
<organism evidence="1 2">
    <name type="scientific">Laccaria amethystina LaAM-08-1</name>
    <dbReference type="NCBI Taxonomy" id="1095629"/>
    <lineage>
        <taxon>Eukaryota</taxon>
        <taxon>Fungi</taxon>
        <taxon>Dikarya</taxon>
        <taxon>Basidiomycota</taxon>
        <taxon>Agaricomycotina</taxon>
        <taxon>Agaricomycetes</taxon>
        <taxon>Agaricomycetidae</taxon>
        <taxon>Agaricales</taxon>
        <taxon>Agaricineae</taxon>
        <taxon>Hydnangiaceae</taxon>
        <taxon>Laccaria</taxon>
    </lineage>
</organism>
<proteinExistence type="predicted"/>
<reference evidence="2" key="2">
    <citation type="submission" date="2015-01" db="EMBL/GenBank/DDBJ databases">
        <title>Evolutionary Origins and Diversification of the Mycorrhizal Mutualists.</title>
        <authorList>
            <consortium name="DOE Joint Genome Institute"/>
            <consortium name="Mycorrhizal Genomics Consortium"/>
            <person name="Kohler A."/>
            <person name="Kuo A."/>
            <person name="Nagy L.G."/>
            <person name="Floudas D."/>
            <person name="Copeland A."/>
            <person name="Barry K.W."/>
            <person name="Cichocki N."/>
            <person name="Veneault-Fourrey C."/>
            <person name="LaButti K."/>
            <person name="Lindquist E.A."/>
            <person name="Lipzen A."/>
            <person name="Lundell T."/>
            <person name="Morin E."/>
            <person name="Murat C."/>
            <person name="Riley R."/>
            <person name="Ohm R."/>
            <person name="Sun H."/>
            <person name="Tunlid A."/>
            <person name="Henrissat B."/>
            <person name="Grigoriev I.V."/>
            <person name="Hibbett D.S."/>
            <person name="Martin F."/>
        </authorList>
    </citation>
    <scope>NUCLEOTIDE SEQUENCE [LARGE SCALE GENOMIC DNA]</scope>
    <source>
        <strain evidence="2">LaAM-08-1</strain>
    </source>
</reference>
<dbReference type="HOGENOM" id="CLU_2776309_0_0_1"/>
<name>A0A0C9XLE4_9AGAR</name>
<dbReference type="EMBL" id="KN838557">
    <property type="protein sequence ID" value="KIK05866.1"/>
    <property type="molecule type" value="Genomic_DNA"/>
</dbReference>